<dbReference type="Pfam" id="PF06679">
    <property type="entry name" value="DUF1180"/>
    <property type="match status" value="1"/>
</dbReference>
<keyword evidence="4" id="KW-0732">Signal</keyword>
<comment type="subcellular location">
    <subcellularLocation>
        <location evidence="1">Membrane</location>
        <topology evidence="1">Single-pass type I membrane protein</topology>
    </subcellularLocation>
</comment>
<protein>
    <submittedName>
        <fullName evidence="10">Uncharacterized protein</fullName>
    </submittedName>
</protein>
<evidence type="ECO:0000256" key="7">
    <source>
        <dbReference type="ARBA" id="ARBA00023180"/>
    </source>
</evidence>
<dbReference type="GO" id="GO:0016020">
    <property type="term" value="C:membrane"/>
    <property type="evidence" value="ECO:0007669"/>
    <property type="project" value="UniProtKB-SubCell"/>
</dbReference>
<keyword evidence="5 9" id="KW-1133">Transmembrane helix</keyword>
<dbReference type="Proteomes" id="UP001445076">
    <property type="component" value="Unassembled WGS sequence"/>
</dbReference>
<organism evidence="10 11">
    <name type="scientific">Cherax quadricarinatus</name>
    <name type="common">Australian red claw crayfish</name>
    <dbReference type="NCBI Taxonomy" id="27406"/>
    <lineage>
        <taxon>Eukaryota</taxon>
        <taxon>Metazoa</taxon>
        <taxon>Ecdysozoa</taxon>
        <taxon>Arthropoda</taxon>
        <taxon>Crustacea</taxon>
        <taxon>Multicrustacea</taxon>
        <taxon>Malacostraca</taxon>
        <taxon>Eumalacostraca</taxon>
        <taxon>Eucarida</taxon>
        <taxon>Decapoda</taxon>
        <taxon>Pleocyemata</taxon>
        <taxon>Astacidea</taxon>
        <taxon>Parastacoidea</taxon>
        <taxon>Parastacidae</taxon>
        <taxon>Cherax</taxon>
    </lineage>
</organism>
<keyword evidence="3 9" id="KW-0812">Transmembrane</keyword>
<comment type="caution">
    <text evidence="10">The sequence shown here is derived from an EMBL/GenBank/DDBJ whole genome shotgun (WGS) entry which is preliminary data.</text>
</comment>
<name>A0AAW0VTU9_CHEQU</name>
<evidence type="ECO:0000313" key="11">
    <source>
        <dbReference type="Proteomes" id="UP001445076"/>
    </source>
</evidence>
<reference evidence="10 11" key="1">
    <citation type="journal article" date="2024" name="BMC Genomics">
        <title>Genome assembly of redclaw crayfish (Cherax quadricarinatus) provides insights into its immune adaptation and hypoxia tolerance.</title>
        <authorList>
            <person name="Liu Z."/>
            <person name="Zheng J."/>
            <person name="Li H."/>
            <person name="Fang K."/>
            <person name="Wang S."/>
            <person name="He J."/>
            <person name="Zhou D."/>
            <person name="Weng S."/>
            <person name="Chi M."/>
            <person name="Gu Z."/>
            <person name="He J."/>
            <person name="Li F."/>
            <person name="Wang M."/>
        </authorList>
    </citation>
    <scope>NUCLEOTIDE SEQUENCE [LARGE SCALE GENOMIC DNA]</scope>
    <source>
        <strain evidence="10">ZL_2023a</strain>
    </source>
</reference>
<feature type="region of interest" description="Disordered" evidence="8">
    <location>
        <begin position="118"/>
        <end position="205"/>
    </location>
</feature>
<comment type="similarity">
    <text evidence="2">Belongs to the FAM174 family.</text>
</comment>
<keyword evidence="7" id="KW-0325">Glycoprotein</keyword>
<evidence type="ECO:0000256" key="2">
    <source>
        <dbReference type="ARBA" id="ARBA00006986"/>
    </source>
</evidence>
<feature type="compositionally biased region" description="Polar residues" evidence="8">
    <location>
        <begin position="183"/>
        <end position="194"/>
    </location>
</feature>
<dbReference type="PANTHER" id="PTHR28607">
    <property type="entry name" value="EXPRESSED PROTEIN"/>
    <property type="match status" value="1"/>
</dbReference>
<evidence type="ECO:0000256" key="5">
    <source>
        <dbReference type="ARBA" id="ARBA00022989"/>
    </source>
</evidence>
<feature type="transmembrane region" description="Helical" evidence="9">
    <location>
        <begin position="226"/>
        <end position="246"/>
    </location>
</feature>
<evidence type="ECO:0000256" key="3">
    <source>
        <dbReference type="ARBA" id="ARBA00022692"/>
    </source>
</evidence>
<accession>A0AAW0VTU9</accession>
<dbReference type="EMBL" id="JARKIK010000445">
    <property type="protein sequence ID" value="KAK8720393.1"/>
    <property type="molecule type" value="Genomic_DNA"/>
</dbReference>
<proteinExistence type="inferred from homology"/>
<evidence type="ECO:0000256" key="6">
    <source>
        <dbReference type="ARBA" id="ARBA00023136"/>
    </source>
</evidence>
<sequence length="291" mass="31544">DNSDVLEVTSVSCWHNVTSSSSALTLPLASSKTIMAHHLPPHMMGHSEGANHRRITTLKDSLAATRCRTSLSKIIFEPFVGKVIAGFIVFLIISSVEGAEGSHYNAAWLSGGSVKAHRGSSGVTVVRREAPESQVKSGEDDDNSAPKPSRSMSAAPTVKEIQGTTGGEETEEVTTQNHESADGQDQVSEKNMANRSDAGKSDAESIDEHKLMGDLKGISPEAVLRGFYVFVGVGTIVLLYILVKLLRLRRRRATRKYRVLSHSDDQEMFPLAADDGDDEEIYNAADHQTLK</sequence>
<dbReference type="PANTHER" id="PTHR28607:SF4">
    <property type="entry name" value="TRANSMEMBRANE PROTEIN"/>
    <property type="match status" value="1"/>
</dbReference>
<dbReference type="InterPro" id="IPR009565">
    <property type="entry name" value="FAM174-like"/>
</dbReference>
<evidence type="ECO:0000256" key="1">
    <source>
        <dbReference type="ARBA" id="ARBA00004479"/>
    </source>
</evidence>
<keyword evidence="11" id="KW-1185">Reference proteome</keyword>
<gene>
    <name evidence="10" type="ORF">OTU49_013355</name>
</gene>
<evidence type="ECO:0000313" key="10">
    <source>
        <dbReference type="EMBL" id="KAK8720393.1"/>
    </source>
</evidence>
<keyword evidence="6 9" id="KW-0472">Membrane</keyword>
<evidence type="ECO:0000256" key="4">
    <source>
        <dbReference type="ARBA" id="ARBA00022729"/>
    </source>
</evidence>
<feature type="non-terminal residue" evidence="10">
    <location>
        <position position="1"/>
    </location>
</feature>
<evidence type="ECO:0000256" key="9">
    <source>
        <dbReference type="SAM" id="Phobius"/>
    </source>
</evidence>
<evidence type="ECO:0000256" key="8">
    <source>
        <dbReference type="SAM" id="MobiDB-lite"/>
    </source>
</evidence>
<dbReference type="AlphaFoldDB" id="A0AAW0VTU9"/>